<reference evidence="2 3" key="1">
    <citation type="journal article" date="2024" name="Ann. Entomol. Soc. Am.">
        <title>Genomic analyses of the southern and eastern yellowjacket wasps (Hymenoptera: Vespidae) reveal evolutionary signatures of social life.</title>
        <authorList>
            <person name="Catto M.A."/>
            <person name="Caine P.B."/>
            <person name="Orr S.E."/>
            <person name="Hunt B.G."/>
            <person name="Goodisman M.A.D."/>
        </authorList>
    </citation>
    <scope>NUCLEOTIDE SEQUENCE [LARGE SCALE GENOMIC DNA]</scope>
    <source>
        <strain evidence="2">232</strain>
        <tissue evidence="2">Head and thorax</tissue>
    </source>
</reference>
<proteinExistence type="predicted"/>
<gene>
    <name evidence="2" type="ORF">V1477_012796</name>
</gene>
<sequence length="205" mass="22820">MSDANTRLYHCNVQKYTYFKSSLILARIRHRAKISKSTRGDKFSKSPKGAKISKSTRGDKFSKSPKGAKFLSPLVEINFQSPPKSTRGDKFSKSPKGAKFLSPLVEINFQSPPKVRKFLSPLVEVDFQSSSKVRKFLSSLVEVQRTTEPGTAQLCCRHSKPTIPTSHVSLKSNKLLYICITSSLILARIASAKISKFTGRSPTHN</sequence>
<keyword evidence="3" id="KW-1185">Reference proteome</keyword>
<dbReference type="AlphaFoldDB" id="A0ABD2BU30"/>
<feature type="region of interest" description="Disordered" evidence="1">
    <location>
        <begin position="36"/>
        <end position="67"/>
    </location>
</feature>
<evidence type="ECO:0000313" key="2">
    <source>
        <dbReference type="EMBL" id="KAL2736287.1"/>
    </source>
</evidence>
<dbReference type="EMBL" id="JAYRBN010000066">
    <property type="protein sequence ID" value="KAL2736287.1"/>
    <property type="molecule type" value="Genomic_DNA"/>
</dbReference>
<organism evidence="2 3">
    <name type="scientific">Vespula maculifrons</name>
    <name type="common">Eastern yellow jacket</name>
    <name type="synonym">Wasp</name>
    <dbReference type="NCBI Taxonomy" id="7453"/>
    <lineage>
        <taxon>Eukaryota</taxon>
        <taxon>Metazoa</taxon>
        <taxon>Ecdysozoa</taxon>
        <taxon>Arthropoda</taxon>
        <taxon>Hexapoda</taxon>
        <taxon>Insecta</taxon>
        <taxon>Pterygota</taxon>
        <taxon>Neoptera</taxon>
        <taxon>Endopterygota</taxon>
        <taxon>Hymenoptera</taxon>
        <taxon>Apocrita</taxon>
        <taxon>Aculeata</taxon>
        <taxon>Vespoidea</taxon>
        <taxon>Vespidae</taxon>
        <taxon>Vespinae</taxon>
        <taxon>Vespula</taxon>
    </lineage>
</organism>
<accession>A0ABD2BU30</accession>
<evidence type="ECO:0000256" key="1">
    <source>
        <dbReference type="SAM" id="MobiDB-lite"/>
    </source>
</evidence>
<evidence type="ECO:0000313" key="3">
    <source>
        <dbReference type="Proteomes" id="UP001607303"/>
    </source>
</evidence>
<name>A0ABD2BU30_VESMC</name>
<dbReference type="Proteomes" id="UP001607303">
    <property type="component" value="Unassembled WGS sequence"/>
</dbReference>
<comment type="caution">
    <text evidence="2">The sequence shown here is derived from an EMBL/GenBank/DDBJ whole genome shotgun (WGS) entry which is preliminary data.</text>
</comment>
<protein>
    <submittedName>
        <fullName evidence="2">FMRFamide-related neuropeptides-like</fullName>
    </submittedName>
</protein>